<evidence type="ECO:0000256" key="1">
    <source>
        <dbReference type="ARBA" id="ARBA00004271"/>
    </source>
</evidence>
<dbReference type="OrthoDB" id="1921208at2759"/>
<comment type="similarity">
    <text evidence="2 11">Belongs to the germin family.</text>
</comment>
<dbReference type="Pfam" id="PF00190">
    <property type="entry name" value="Cupin_1"/>
    <property type="match status" value="1"/>
</dbReference>
<evidence type="ECO:0000256" key="2">
    <source>
        <dbReference type="ARBA" id="ARBA00007456"/>
    </source>
</evidence>
<dbReference type="InterPro" id="IPR019780">
    <property type="entry name" value="Germin_Mn-BS"/>
</dbReference>
<feature type="chain" id="PRO_5019619842" description="Germin-like protein" evidence="11">
    <location>
        <begin position="25"/>
        <end position="212"/>
    </location>
</feature>
<dbReference type="Proteomes" id="UP000036987">
    <property type="component" value="Unassembled WGS sequence"/>
</dbReference>
<evidence type="ECO:0000256" key="6">
    <source>
        <dbReference type="ARBA" id="ARBA00023157"/>
    </source>
</evidence>
<dbReference type="GO" id="GO:0048046">
    <property type="term" value="C:apoplast"/>
    <property type="evidence" value="ECO:0007669"/>
    <property type="project" value="UniProtKB-SubCell"/>
</dbReference>
<comment type="subcellular location">
    <subcellularLocation>
        <location evidence="1 11">Secreted</location>
        <location evidence="1 11">Extracellular space</location>
        <location evidence="1 11">Apoplast</location>
    </subcellularLocation>
</comment>
<dbReference type="EMBL" id="LFYR01000113">
    <property type="protein sequence ID" value="KMZ75823.1"/>
    <property type="molecule type" value="Genomic_DNA"/>
</dbReference>
<reference evidence="14" key="1">
    <citation type="journal article" date="2016" name="Nature">
        <title>The genome of the seagrass Zostera marina reveals angiosperm adaptation to the sea.</title>
        <authorList>
            <person name="Olsen J.L."/>
            <person name="Rouze P."/>
            <person name="Verhelst B."/>
            <person name="Lin Y.-C."/>
            <person name="Bayer T."/>
            <person name="Collen J."/>
            <person name="Dattolo E."/>
            <person name="De Paoli E."/>
            <person name="Dittami S."/>
            <person name="Maumus F."/>
            <person name="Michel G."/>
            <person name="Kersting A."/>
            <person name="Lauritano C."/>
            <person name="Lohaus R."/>
            <person name="Toepel M."/>
            <person name="Tonon T."/>
            <person name="Vanneste K."/>
            <person name="Amirebrahimi M."/>
            <person name="Brakel J."/>
            <person name="Bostroem C."/>
            <person name="Chovatia M."/>
            <person name="Grimwood J."/>
            <person name="Jenkins J.W."/>
            <person name="Jueterbock A."/>
            <person name="Mraz A."/>
            <person name="Stam W.T."/>
            <person name="Tice H."/>
            <person name="Bornberg-Bauer E."/>
            <person name="Green P.J."/>
            <person name="Pearson G.A."/>
            <person name="Procaccini G."/>
            <person name="Duarte C.M."/>
            <person name="Schmutz J."/>
            <person name="Reusch T.B.H."/>
            <person name="Van de Peer Y."/>
        </authorList>
    </citation>
    <scope>NUCLEOTIDE SEQUENCE [LARGE SCALE GENOMIC DNA]</scope>
    <source>
        <strain evidence="14">cv. Finnish</strain>
    </source>
</reference>
<evidence type="ECO:0000313" key="14">
    <source>
        <dbReference type="Proteomes" id="UP000036987"/>
    </source>
</evidence>
<comment type="caution">
    <text evidence="13">The sequence shown here is derived from an EMBL/GenBank/DDBJ whole genome shotgun (WGS) entry which is preliminary data.</text>
</comment>
<evidence type="ECO:0000256" key="9">
    <source>
        <dbReference type="PIRSR" id="PIRSR601929-2"/>
    </source>
</evidence>
<dbReference type="GO" id="GO:0030145">
    <property type="term" value="F:manganese ion binding"/>
    <property type="evidence" value="ECO:0007669"/>
    <property type="project" value="UniProtKB-UniRule"/>
</dbReference>
<keyword evidence="7 8" id="KW-0464">Manganese</keyword>
<feature type="binding site" evidence="9">
    <location>
        <position position="103"/>
    </location>
    <ligand>
        <name>Mn(2+)</name>
        <dbReference type="ChEBI" id="CHEBI:29035"/>
    </ligand>
</feature>
<proteinExistence type="inferred from homology"/>
<evidence type="ECO:0000256" key="11">
    <source>
        <dbReference type="RuleBase" id="RU366015"/>
    </source>
</evidence>
<keyword evidence="3 11" id="KW-0052">Apoplast</keyword>
<evidence type="ECO:0000256" key="3">
    <source>
        <dbReference type="ARBA" id="ARBA00022523"/>
    </source>
</evidence>
<dbReference type="CDD" id="cd02241">
    <property type="entry name" value="cupin_OxOx"/>
    <property type="match status" value="1"/>
</dbReference>
<keyword evidence="14" id="KW-1185">Reference proteome</keyword>
<dbReference type="SUPFAM" id="SSF51182">
    <property type="entry name" value="RmlC-like cupins"/>
    <property type="match status" value="1"/>
</dbReference>
<dbReference type="OMA" id="EGDIMIF"/>
<evidence type="ECO:0000256" key="4">
    <source>
        <dbReference type="ARBA" id="ARBA00022525"/>
    </source>
</evidence>
<feature type="signal peptide" evidence="11">
    <location>
        <begin position="1"/>
        <end position="24"/>
    </location>
</feature>
<feature type="binding site" evidence="8">
    <location>
        <position position="110"/>
    </location>
    <ligand>
        <name>oxalate</name>
        <dbReference type="ChEBI" id="CHEBI:30623"/>
    </ligand>
</feature>
<dbReference type="InterPro" id="IPR006045">
    <property type="entry name" value="Cupin_1"/>
</dbReference>
<dbReference type="STRING" id="29655.A0A0K9Q3G4"/>
<dbReference type="SMART" id="SM00835">
    <property type="entry name" value="Cupin_1"/>
    <property type="match status" value="1"/>
</dbReference>
<name>A0A0K9Q3G4_ZOSMR</name>
<dbReference type="GO" id="GO:0031012">
    <property type="term" value="C:extracellular matrix"/>
    <property type="evidence" value="ECO:0000318"/>
    <property type="project" value="GO_Central"/>
</dbReference>
<keyword evidence="11" id="KW-0732">Signal</keyword>
<dbReference type="Gene3D" id="2.60.120.10">
    <property type="entry name" value="Jelly Rolls"/>
    <property type="match status" value="1"/>
</dbReference>
<evidence type="ECO:0000256" key="8">
    <source>
        <dbReference type="PIRSR" id="PIRSR601929-1"/>
    </source>
</evidence>
<dbReference type="InterPro" id="IPR011051">
    <property type="entry name" value="RmlC_Cupin_sf"/>
</dbReference>
<dbReference type="PRINTS" id="PR00325">
    <property type="entry name" value="GERMIN"/>
</dbReference>
<dbReference type="AlphaFoldDB" id="A0A0K9Q3G4"/>
<evidence type="ECO:0000256" key="7">
    <source>
        <dbReference type="ARBA" id="ARBA00023211"/>
    </source>
</evidence>
<feature type="disulfide bond" evidence="10">
    <location>
        <begin position="28"/>
        <end position="43"/>
    </location>
</feature>
<accession>A0A0K9Q3G4</accession>
<sequence>MGTTLFFFIFQIIIFTSTISHGLTQDFCVADTSLPESPSGYLCKNIENVTVDDFSFSFEPTNITDPFKFGVKFGFAPQFHGVNGQGIGLARIDIAVGGTVPLHTHPRASELVLIISGTVVMGFITSDSNMLYQTTLNANDAMIVPRGLQHFQINTGKVPVTFYAILNNQNPGFQVTSSSMFGNDLSTDMVNSATAISTSEIKRLKELLGGSG</sequence>
<feature type="binding site" evidence="8">
    <location>
        <position position="105"/>
    </location>
    <ligand>
        <name>oxalate</name>
        <dbReference type="ChEBI" id="CHEBI:30623"/>
    </ligand>
</feature>
<dbReference type="PANTHER" id="PTHR31238">
    <property type="entry name" value="GERMIN-LIKE PROTEIN SUBFAMILY 3 MEMBER 3"/>
    <property type="match status" value="1"/>
</dbReference>
<organism evidence="13 14">
    <name type="scientific">Zostera marina</name>
    <name type="common">Eelgrass</name>
    <dbReference type="NCBI Taxonomy" id="29655"/>
    <lineage>
        <taxon>Eukaryota</taxon>
        <taxon>Viridiplantae</taxon>
        <taxon>Streptophyta</taxon>
        <taxon>Embryophyta</taxon>
        <taxon>Tracheophyta</taxon>
        <taxon>Spermatophyta</taxon>
        <taxon>Magnoliopsida</taxon>
        <taxon>Liliopsida</taxon>
        <taxon>Zosteraceae</taxon>
        <taxon>Zostera</taxon>
    </lineage>
</organism>
<feature type="binding site" evidence="9">
    <location>
        <position position="105"/>
    </location>
    <ligand>
        <name>Mn(2+)</name>
        <dbReference type="ChEBI" id="CHEBI:29035"/>
    </ligand>
</feature>
<dbReference type="InterPro" id="IPR014710">
    <property type="entry name" value="RmlC-like_jellyroll"/>
</dbReference>
<feature type="binding site" evidence="9">
    <location>
        <position position="150"/>
    </location>
    <ligand>
        <name>Mn(2+)</name>
        <dbReference type="ChEBI" id="CHEBI:29035"/>
    </ligand>
</feature>
<keyword evidence="6 10" id="KW-1015">Disulfide bond</keyword>
<evidence type="ECO:0000256" key="10">
    <source>
        <dbReference type="PIRSR" id="PIRSR601929-3"/>
    </source>
</evidence>
<dbReference type="PROSITE" id="PS00725">
    <property type="entry name" value="GERMIN"/>
    <property type="match status" value="1"/>
</dbReference>
<keyword evidence="4 11" id="KW-0964">Secreted</keyword>
<evidence type="ECO:0000313" key="13">
    <source>
        <dbReference type="EMBL" id="KMZ75823.1"/>
    </source>
</evidence>
<feature type="binding site" evidence="9">
    <location>
        <position position="110"/>
    </location>
    <ligand>
        <name>Mn(2+)</name>
        <dbReference type="ChEBI" id="CHEBI:29035"/>
    </ligand>
</feature>
<protein>
    <recommendedName>
        <fullName evidence="11">Germin-like protein</fullName>
    </recommendedName>
</protein>
<keyword evidence="5 8" id="KW-0479">Metal-binding</keyword>
<feature type="domain" description="Cupin type-1" evidence="12">
    <location>
        <begin position="56"/>
        <end position="202"/>
    </location>
</feature>
<dbReference type="InterPro" id="IPR001929">
    <property type="entry name" value="Germin"/>
</dbReference>
<evidence type="ECO:0000256" key="5">
    <source>
        <dbReference type="ARBA" id="ARBA00022723"/>
    </source>
</evidence>
<gene>
    <name evidence="13" type="ORF">ZOSMA_10G00910</name>
</gene>
<evidence type="ECO:0000259" key="12">
    <source>
        <dbReference type="SMART" id="SM00835"/>
    </source>
</evidence>